<proteinExistence type="predicted"/>
<dbReference type="Proteomes" id="UP001057291">
    <property type="component" value="Unassembled WGS sequence"/>
</dbReference>
<dbReference type="Pfam" id="PF11382">
    <property type="entry name" value="MctB"/>
    <property type="match status" value="1"/>
</dbReference>
<feature type="coiled-coil region" evidence="1">
    <location>
        <begin position="41"/>
        <end position="78"/>
    </location>
</feature>
<accession>A0AAV4LI10</accession>
<organism evidence="2 3">
    <name type="scientific">Collibacillus ludicampi</name>
    <dbReference type="NCBI Taxonomy" id="2771369"/>
    <lineage>
        <taxon>Bacteria</taxon>
        <taxon>Bacillati</taxon>
        <taxon>Bacillota</taxon>
        <taxon>Bacilli</taxon>
        <taxon>Bacillales</taxon>
        <taxon>Alicyclobacillaceae</taxon>
        <taxon>Collibacillus</taxon>
    </lineage>
</organism>
<dbReference type="InterPro" id="IPR021522">
    <property type="entry name" value="MctB"/>
</dbReference>
<reference evidence="2" key="1">
    <citation type="journal article" date="2023" name="Int. J. Syst. Evol. Microbiol.">
        <title>Collibacillus ludicampi gen. nov., sp. nov., a new soil bacterium of the family Alicyclobacillaceae.</title>
        <authorList>
            <person name="Jojima T."/>
            <person name="Ioku Y."/>
            <person name="Fukuta Y."/>
            <person name="Shirasaka N."/>
            <person name="Matsumura Y."/>
            <person name="Mori M."/>
        </authorList>
    </citation>
    <scope>NUCLEOTIDE SEQUENCE</scope>
    <source>
        <strain evidence="2">TP075</strain>
    </source>
</reference>
<keyword evidence="3" id="KW-1185">Reference proteome</keyword>
<name>A0AAV4LI10_9BACL</name>
<dbReference type="AlphaFoldDB" id="A0AAV4LI10"/>
<evidence type="ECO:0000313" key="3">
    <source>
        <dbReference type="Proteomes" id="UP001057291"/>
    </source>
</evidence>
<comment type="caution">
    <text evidence="2">The sequence shown here is derived from an EMBL/GenBank/DDBJ whole genome shotgun (WGS) entry which is preliminary data.</text>
</comment>
<dbReference type="GO" id="GO:0016020">
    <property type="term" value="C:membrane"/>
    <property type="evidence" value="ECO:0007669"/>
    <property type="project" value="InterPro"/>
</dbReference>
<sequence>MYGFRYHLVTVVSFFMALGIGLLLGGSIGQDVFSKQQAQLFSKLEEKYATVKVENSRLSKKAEELAKREKEVESALAQIGSHSVEERLQGKKIVLINLNHSNIDFLVQILHTAGAEIQGTISVKDPSVFTPGSSSKEFVQAFAIDDNPRNVQVFAQAAETLANELCGETDGHWIENMVSHGWLERFGTFGTSPDAVIVVGGATQETQGRVRAFDIPLIQTLCRKGVKIIGVERGDAPVSTLDSYAEQGISTVDSVNETIGGVALVDVINGAKGHFGARRTAETLLPDVSQKREALR</sequence>
<dbReference type="GO" id="GO:0055070">
    <property type="term" value="P:copper ion homeostasis"/>
    <property type="evidence" value="ECO:0007669"/>
    <property type="project" value="InterPro"/>
</dbReference>
<evidence type="ECO:0000313" key="2">
    <source>
        <dbReference type="EMBL" id="GIM47430.1"/>
    </source>
</evidence>
<dbReference type="EMBL" id="BOQE01000001">
    <property type="protein sequence ID" value="GIM47430.1"/>
    <property type="molecule type" value="Genomic_DNA"/>
</dbReference>
<evidence type="ECO:0008006" key="4">
    <source>
        <dbReference type="Google" id="ProtNLM"/>
    </source>
</evidence>
<evidence type="ECO:0000256" key="1">
    <source>
        <dbReference type="SAM" id="Coils"/>
    </source>
</evidence>
<keyword evidence="1" id="KW-0175">Coiled coil</keyword>
<protein>
    <recommendedName>
        <fullName evidence="4">Copper transporter</fullName>
    </recommendedName>
</protein>
<gene>
    <name evidence="2" type="ORF">DNHGIG_29790</name>
</gene>
<dbReference type="RefSeq" id="WP_282200407.1">
    <property type="nucleotide sequence ID" value="NZ_BOQE01000001.1"/>
</dbReference>